<organism evidence="3 4">
    <name type="scientific">Streptomyces stramineus</name>
    <dbReference type="NCBI Taxonomy" id="173861"/>
    <lineage>
        <taxon>Bacteria</taxon>
        <taxon>Bacillati</taxon>
        <taxon>Actinomycetota</taxon>
        <taxon>Actinomycetes</taxon>
        <taxon>Kitasatosporales</taxon>
        <taxon>Streptomycetaceae</taxon>
        <taxon>Streptomyces</taxon>
    </lineage>
</organism>
<evidence type="ECO:0008006" key="5">
    <source>
        <dbReference type="Google" id="ProtNLM"/>
    </source>
</evidence>
<protein>
    <recommendedName>
        <fullName evidence="5">Zinc-finger domain-containing protein</fullName>
    </recommendedName>
</protein>
<evidence type="ECO:0000256" key="2">
    <source>
        <dbReference type="SAM" id="Phobius"/>
    </source>
</evidence>
<dbReference type="EMBL" id="BAAAHB010000003">
    <property type="protein sequence ID" value="GAA0446096.1"/>
    <property type="molecule type" value="Genomic_DNA"/>
</dbReference>
<feature type="compositionally biased region" description="Basic and acidic residues" evidence="1">
    <location>
        <begin position="209"/>
        <end position="219"/>
    </location>
</feature>
<feature type="compositionally biased region" description="Basic and acidic residues" evidence="1">
    <location>
        <begin position="112"/>
        <end position="121"/>
    </location>
</feature>
<keyword evidence="2" id="KW-0472">Membrane</keyword>
<keyword evidence="4" id="KW-1185">Reference proteome</keyword>
<comment type="caution">
    <text evidence="3">The sequence shown here is derived from an EMBL/GenBank/DDBJ whole genome shotgun (WGS) entry which is preliminary data.</text>
</comment>
<evidence type="ECO:0000313" key="3">
    <source>
        <dbReference type="EMBL" id="GAA0446096.1"/>
    </source>
</evidence>
<feature type="compositionally biased region" description="Low complexity" evidence="1">
    <location>
        <begin position="123"/>
        <end position="132"/>
    </location>
</feature>
<dbReference type="Proteomes" id="UP001499895">
    <property type="component" value="Unassembled WGS sequence"/>
</dbReference>
<reference evidence="3 4" key="1">
    <citation type="journal article" date="2019" name="Int. J. Syst. Evol. Microbiol.">
        <title>The Global Catalogue of Microorganisms (GCM) 10K type strain sequencing project: providing services to taxonomists for standard genome sequencing and annotation.</title>
        <authorList>
            <consortium name="The Broad Institute Genomics Platform"/>
            <consortium name="The Broad Institute Genome Sequencing Center for Infectious Disease"/>
            <person name="Wu L."/>
            <person name="Ma J."/>
        </authorList>
    </citation>
    <scope>NUCLEOTIDE SEQUENCE [LARGE SCALE GENOMIC DNA]</scope>
    <source>
        <strain evidence="3 4">JCM 10649</strain>
    </source>
</reference>
<evidence type="ECO:0000313" key="4">
    <source>
        <dbReference type="Proteomes" id="UP001499895"/>
    </source>
</evidence>
<proteinExistence type="predicted"/>
<evidence type="ECO:0000256" key="1">
    <source>
        <dbReference type="SAM" id="MobiDB-lite"/>
    </source>
</evidence>
<feature type="region of interest" description="Disordered" evidence="1">
    <location>
        <begin position="208"/>
        <end position="234"/>
    </location>
</feature>
<feature type="region of interest" description="Disordered" evidence="1">
    <location>
        <begin position="84"/>
        <end position="147"/>
    </location>
</feature>
<feature type="transmembrane region" description="Helical" evidence="2">
    <location>
        <begin position="151"/>
        <end position="169"/>
    </location>
</feature>
<accession>A0ABN0ZFH2</accession>
<gene>
    <name evidence="3" type="ORF">GCM10009544_06140</name>
</gene>
<sequence>MTSTTGTDEHPEVAEISALTEGVLSPARTADVRDHLVACELCEDVRSSLDEIRTLLGTLPGPPRMPADVAGRIDAALSAEALLDSTAPETDAPVSRETATSSPTGVDGPVRVSRETADRPGGRPRATTGPGRQVPTPGTSRTSRARRWPRALLGGACAAAVIGVGSIFLQSHVGGSDTPAGSESSRDGGILSSNELQARVHSLLSVSSKTHEARGKADASSRNTTFADPGTTVPSCVRDGIGRPQEQELASRQEEYGGKDAYLVVLPHPGDLSLVDAYYVASSCATASSSTPGEVLRNETVPRS</sequence>
<keyword evidence="2" id="KW-0812">Transmembrane</keyword>
<keyword evidence="2" id="KW-1133">Transmembrane helix</keyword>
<name>A0ABN0ZFH2_9ACTN</name>
<dbReference type="RefSeq" id="WP_344085031.1">
    <property type="nucleotide sequence ID" value="NZ_BAAAHB010000003.1"/>
</dbReference>